<protein>
    <submittedName>
        <fullName evidence="1">Uncharacterized protein</fullName>
    </submittedName>
</protein>
<dbReference type="KEGG" id="loa:LOAG_04323"/>
<dbReference type="GeneID" id="9941724"/>
<proteinExistence type="predicted"/>
<dbReference type="AlphaFoldDB" id="A0A1S0U2M5"/>
<gene>
    <name evidence="1" type="ORF">LOAG_04323</name>
</gene>
<reference evidence="1" key="1">
    <citation type="submission" date="2012-04" db="EMBL/GenBank/DDBJ databases">
        <title>The Genome Sequence of Loa loa.</title>
        <authorList>
            <consortium name="The Broad Institute Genome Sequencing Platform"/>
            <consortium name="Broad Institute Genome Sequencing Center for Infectious Disease"/>
            <person name="Nutman T.B."/>
            <person name="Fink D.L."/>
            <person name="Russ C."/>
            <person name="Young S."/>
            <person name="Zeng Q."/>
            <person name="Gargeya S."/>
            <person name="Alvarado L."/>
            <person name="Berlin A."/>
            <person name="Chapman S.B."/>
            <person name="Chen Z."/>
            <person name="Freedman E."/>
            <person name="Gellesch M."/>
            <person name="Goldberg J."/>
            <person name="Griggs A."/>
            <person name="Gujja S."/>
            <person name="Heilman E.R."/>
            <person name="Heiman D."/>
            <person name="Howarth C."/>
            <person name="Mehta T."/>
            <person name="Neiman D."/>
            <person name="Pearson M."/>
            <person name="Roberts A."/>
            <person name="Saif S."/>
            <person name="Shea T."/>
            <person name="Shenoy N."/>
            <person name="Sisk P."/>
            <person name="Stolte C."/>
            <person name="Sykes S."/>
            <person name="White J."/>
            <person name="Yandava C."/>
            <person name="Haas B."/>
            <person name="Henn M.R."/>
            <person name="Nusbaum C."/>
            <person name="Birren B."/>
        </authorList>
    </citation>
    <scope>NUCLEOTIDE SEQUENCE [LARGE SCALE GENOMIC DNA]</scope>
</reference>
<dbReference type="CTD" id="9941724"/>
<name>A0A1S0U2M5_LOALO</name>
<accession>A0A1S0U2M5</accession>
<evidence type="ECO:0000313" key="1">
    <source>
        <dbReference type="EMBL" id="EFO24160.1"/>
    </source>
</evidence>
<organism evidence="1">
    <name type="scientific">Loa loa</name>
    <name type="common">Eye worm</name>
    <name type="synonym">Filaria loa</name>
    <dbReference type="NCBI Taxonomy" id="7209"/>
    <lineage>
        <taxon>Eukaryota</taxon>
        <taxon>Metazoa</taxon>
        <taxon>Ecdysozoa</taxon>
        <taxon>Nematoda</taxon>
        <taxon>Chromadorea</taxon>
        <taxon>Rhabditida</taxon>
        <taxon>Spirurina</taxon>
        <taxon>Spiruromorpha</taxon>
        <taxon>Filarioidea</taxon>
        <taxon>Onchocercidae</taxon>
        <taxon>Loa</taxon>
    </lineage>
</organism>
<dbReference type="InParanoid" id="A0A1S0U2M5"/>
<dbReference type="RefSeq" id="XP_003139910.1">
    <property type="nucleotide sequence ID" value="XM_003139862.1"/>
</dbReference>
<sequence length="155" mass="18491">MKEKKERREKSCWLLKHDSTDVKDNEEKPSKKRLRKELIRYEIFLRLRFVAVMILASKLSNMHKANNLQKIRKTERKKLAKVGLKNADSVAGWFVNNFIMRNRKRKSHLDITNRTCTFLASQLEIVNKYTHINYYIKKDSQVLRSISKHTTAEKN</sequence>
<dbReference type="EMBL" id="JH712122">
    <property type="protein sequence ID" value="EFO24160.1"/>
    <property type="molecule type" value="Genomic_DNA"/>
</dbReference>